<reference evidence="1" key="1">
    <citation type="journal article" date="2015" name="Nature">
        <title>Complex archaea that bridge the gap between prokaryotes and eukaryotes.</title>
        <authorList>
            <person name="Spang A."/>
            <person name="Saw J.H."/>
            <person name="Jorgensen S.L."/>
            <person name="Zaremba-Niedzwiedzka K."/>
            <person name="Martijn J."/>
            <person name="Lind A.E."/>
            <person name="van Eijk R."/>
            <person name="Schleper C."/>
            <person name="Guy L."/>
            <person name="Ettema T.J."/>
        </authorList>
    </citation>
    <scope>NUCLEOTIDE SEQUENCE</scope>
</reference>
<dbReference type="EMBL" id="LAZR01045274">
    <property type="protein sequence ID" value="KKK99274.1"/>
    <property type="molecule type" value="Genomic_DNA"/>
</dbReference>
<proteinExistence type="predicted"/>
<evidence type="ECO:0000313" key="1">
    <source>
        <dbReference type="EMBL" id="KKK99274.1"/>
    </source>
</evidence>
<sequence>MGGPFVRGDPGDSGPARHAYTLVATTTGVEDIPIQCRYFKSDVATTMIVRLRLDAASQPIPVMPGVNIEDVGWVYNPSAISGALIVFFG</sequence>
<name>A0A0F9CA89_9ZZZZ</name>
<dbReference type="AlphaFoldDB" id="A0A0F9CA89"/>
<comment type="caution">
    <text evidence="1">The sequence shown here is derived from an EMBL/GenBank/DDBJ whole genome shotgun (WGS) entry which is preliminary data.</text>
</comment>
<accession>A0A0F9CA89</accession>
<gene>
    <name evidence="1" type="ORF">LCGC14_2634410</name>
</gene>
<organism evidence="1">
    <name type="scientific">marine sediment metagenome</name>
    <dbReference type="NCBI Taxonomy" id="412755"/>
    <lineage>
        <taxon>unclassified sequences</taxon>
        <taxon>metagenomes</taxon>
        <taxon>ecological metagenomes</taxon>
    </lineage>
</organism>
<protein>
    <submittedName>
        <fullName evidence="1">Uncharacterized protein</fullName>
    </submittedName>
</protein>